<evidence type="ECO:0000256" key="8">
    <source>
        <dbReference type="ARBA" id="ARBA00023285"/>
    </source>
</evidence>
<dbReference type="CDD" id="cd02069">
    <property type="entry name" value="methionine_synthase_B12_BD"/>
    <property type="match status" value="1"/>
</dbReference>
<evidence type="ECO:0000256" key="1">
    <source>
        <dbReference type="ARBA" id="ARBA00010398"/>
    </source>
</evidence>
<feature type="binding site" evidence="12">
    <location>
        <position position="471"/>
    </location>
    <ligand>
        <name>methylcob(III)alamin</name>
        <dbReference type="ChEBI" id="CHEBI:28115"/>
    </ligand>
</feature>
<dbReference type="SUPFAM" id="SSF51717">
    <property type="entry name" value="Dihydropteroate synthetase-like"/>
    <property type="match status" value="1"/>
</dbReference>
<dbReference type="EC" id="2.1.1.13" evidence="9 10"/>
<comment type="caution">
    <text evidence="17">The sequence shown here is derived from an EMBL/GenBank/DDBJ whole genome shotgun (WGS) entry which is preliminary data.</text>
</comment>
<dbReference type="FunFam" id="3.20.20.20:FF:000002">
    <property type="entry name" value="Methionine synthase"/>
    <property type="match status" value="1"/>
</dbReference>
<gene>
    <name evidence="17" type="ORF">L284_02135</name>
</gene>
<evidence type="ECO:0000259" key="14">
    <source>
        <dbReference type="PROSITE" id="PS50974"/>
    </source>
</evidence>
<dbReference type="Gene3D" id="3.10.196.10">
    <property type="entry name" value="Vitamin B12-dependent methionine synthase, activation domain"/>
    <property type="match status" value="1"/>
</dbReference>
<dbReference type="InterPro" id="IPR050554">
    <property type="entry name" value="Met_Synthase/Corrinoid"/>
</dbReference>
<dbReference type="PROSITE" id="PS51337">
    <property type="entry name" value="B12_BINDING_NTER"/>
    <property type="match status" value="1"/>
</dbReference>
<dbReference type="InterPro" id="IPR004223">
    <property type="entry name" value="VitB12-dep_Met_synth_activ_dom"/>
</dbReference>
<dbReference type="InterPro" id="IPR011005">
    <property type="entry name" value="Dihydropteroate_synth-like_sf"/>
</dbReference>
<dbReference type="Pfam" id="PF00809">
    <property type="entry name" value="Pterin_bind"/>
    <property type="match status" value="1"/>
</dbReference>
<evidence type="ECO:0000256" key="9">
    <source>
        <dbReference type="NCBIfam" id="TIGR02082"/>
    </source>
</evidence>
<dbReference type="PROSITE" id="PS51332">
    <property type="entry name" value="B12_BINDING"/>
    <property type="match status" value="1"/>
</dbReference>
<dbReference type="Gene3D" id="1.10.288.10">
    <property type="entry name" value="Cobalamin-dependent Methionine Synthase, domain 2"/>
    <property type="match status" value="1"/>
</dbReference>
<dbReference type="CDD" id="cd00740">
    <property type="entry name" value="MeTr"/>
    <property type="match status" value="1"/>
</dbReference>
<sequence>MTSIHSGARFVNIGERTNVTGSARFKKLVMAGDYPAAIEVARQQVENGAQVIDVNMDEGLLDAVHAMTTYLKLITAEPDIARVPVMIDSSKWEVIEAGLKCVSGKPIVNSISMKEGVEPFLAQARKCMEYGAAVVVMAFDETGQADTRERKIEICTRAYDLLTGIGFPPEDIIFDPNVFAVATGIEEHDRYGLDFIEAVVEIRKACPHVHFSGGLSNLSFSFRGNETVRRAMHSVFLYHAIPAGLDMAIVNAGQLDVYDQIDPALREACEDVIMMRRPGVGEDGRTSTERLIELAESYKGKDTVAEKAAEEWRGWDVVKRIEHALVRGIDAYVVEDTEEARVAIAERGGRPIEVIEGPLMGGMNVVGDLFGSGKMFLPQVVKSARVMKKAVAHLIPFIEAEKDAKTKAKGRIIMATVKGDVHDIGKNIVGVVLQCNGYEVIDLGVMVPWSKILESAAENEADIIGLSGLITPSLDEMVTVAEEMQRAEMNIPLLIGGATTSKVHTALRIDPAYKGPVVHVLDASRAVGVASQLLSDTQAEPFVASVADEYEKVRVAREGKGQSELLSIADARAYGFSADFSQKPGAPLQPGLHVFEEWDLTELVETFDWTPFFRAWELAGTYPAILDDDVVGESARSLFADAKAMLARIVEEKWLTAKGVCAFWPAATKGDDVILGTGAMDPQVIYDAIQQGVHEGPDFVRLPFLRQQFKKSRGPNGKGRANYCLSDFVDPAGDWLGGFAVGIHGIEPHLERFQAAHDDYSDILLKALADRFAEAFAERLHSHVRTTLWGYAPDEQFTNEALIREEYRGIRPAPGYPACPDHSLKPILFDLLKAQDNAGITLTESQAMLPTAAVSGFYFGHPESQYFGVARIGRDQLEDYAERRDVDLAVAERWLRPNLD</sequence>
<dbReference type="AlphaFoldDB" id="T0JBZ1"/>
<dbReference type="InterPro" id="IPR011822">
    <property type="entry name" value="MetH"/>
</dbReference>
<comment type="catalytic activity">
    <reaction evidence="10">
        <text>(6S)-5-methyl-5,6,7,8-tetrahydrofolate + L-homocysteine = (6S)-5,6,7,8-tetrahydrofolate + L-methionine</text>
        <dbReference type="Rhea" id="RHEA:11172"/>
        <dbReference type="ChEBI" id="CHEBI:18608"/>
        <dbReference type="ChEBI" id="CHEBI:57453"/>
        <dbReference type="ChEBI" id="CHEBI:57844"/>
        <dbReference type="ChEBI" id="CHEBI:58199"/>
        <dbReference type="EC" id="2.1.1.13"/>
    </reaction>
</comment>
<evidence type="ECO:0000259" key="13">
    <source>
        <dbReference type="PROSITE" id="PS50972"/>
    </source>
</evidence>
<feature type="binding site" evidence="12">
    <location>
        <position position="467"/>
    </location>
    <ligand>
        <name>methylcob(III)alamin</name>
        <dbReference type="ChEBI" id="CHEBI:28115"/>
    </ligand>
</feature>
<dbReference type="Pfam" id="PF02965">
    <property type="entry name" value="Met_synt_B12"/>
    <property type="match status" value="1"/>
</dbReference>
<evidence type="ECO:0000256" key="3">
    <source>
        <dbReference type="ARBA" id="ARBA00022628"/>
    </source>
</evidence>
<dbReference type="GO" id="GO:0032259">
    <property type="term" value="P:methylation"/>
    <property type="evidence" value="ECO:0007669"/>
    <property type="project" value="UniProtKB-KW"/>
</dbReference>
<keyword evidence="8 10" id="KW-0170">Cobalt</keyword>
<dbReference type="RefSeq" id="WP_021232404.1">
    <property type="nucleotide sequence ID" value="NZ_ATHL01000018.1"/>
</dbReference>
<comment type="cofactor">
    <cofactor evidence="10 11">
        <name>methylcob(III)alamin</name>
        <dbReference type="ChEBI" id="CHEBI:28115"/>
    </cofactor>
</comment>
<proteinExistence type="inferred from homology"/>
<dbReference type="SUPFAM" id="SSF52242">
    <property type="entry name" value="Cobalamin (vitamin B12)-binding domain"/>
    <property type="match status" value="1"/>
</dbReference>
<keyword evidence="4 10" id="KW-0808">Transferase</keyword>
<keyword evidence="10" id="KW-0486">Methionine biosynthesis</keyword>
<evidence type="ECO:0000256" key="12">
    <source>
        <dbReference type="PIRSR" id="PIRSR000381-2"/>
    </source>
</evidence>
<feature type="domain" description="Pterin-binding" evidence="13">
    <location>
        <begin position="10"/>
        <end position="270"/>
    </location>
</feature>
<feature type="binding site" description="axial binding residue" evidence="11">
    <location>
        <position position="422"/>
    </location>
    <ligand>
        <name>methylcob(III)alamin</name>
        <dbReference type="ChEBI" id="CHEBI:28115"/>
    </ligand>
    <ligandPart>
        <name>Co</name>
        <dbReference type="ChEBI" id="CHEBI:27638"/>
    </ligandPart>
</feature>
<dbReference type="GO" id="GO:0046653">
    <property type="term" value="P:tetrahydrofolate metabolic process"/>
    <property type="evidence" value="ECO:0007669"/>
    <property type="project" value="TreeGrafter"/>
</dbReference>
<dbReference type="OrthoDB" id="9803687at2"/>
<dbReference type="InterPro" id="IPR037010">
    <property type="entry name" value="VitB12-dep_Met_synth_activ_sf"/>
</dbReference>
<dbReference type="FunFam" id="1.10.1240.10:FF:000001">
    <property type="entry name" value="Methionine synthase"/>
    <property type="match status" value="1"/>
</dbReference>
<dbReference type="Pfam" id="PF02310">
    <property type="entry name" value="B12-binding"/>
    <property type="match status" value="1"/>
</dbReference>
<dbReference type="PROSITE" id="PS50972">
    <property type="entry name" value="PTERIN_BINDING"/>
    <property type="match status" value="1"/>
</dbReference>
<evidence type="ECO:0000256" key="6">
    <source>
        <dbReference type="ARBA" id="ARBA00022723"/>
    </source>
</evidence>
<evidence type="ECO:0000256" key="2">
    <source>
        <dbReference type="ARBA" id="ARBA00022603"/>
    </source>
</evidence>
<dbReference type="GO" id="GO:0008705">
    <property type="term" value="F:methionine synthase activity"/>
    <property type="evidence" value="ECO:0007669"/>
    <property type="project" value="UniProtKB-UniRule"/>
</dbReference>
<keyword evidence="2 10" id="KW-0489">Methyltransferase</keyword>
<comment type="domain">
    <text evidence="10">Modular enzyme with four functionally distinct domains. The isolated Hcy-binding domain catalyzes methyl transfer from free methylcobalamin to homocysteine. The Hcy-binding domain in association with the pterin-binding domain catalyzes the methylation of cob(I)alamin by methyltetrahydrofolate and the methylation of homocysteine. The B12-binding domain binds the cofactor. The AdoMet activation domain binds S-adenosyl-L-methionine. Under aerobic conditions cob(I)alamin can be converted to inactive cob(II)alamin. Reductive methylation by S-adenosyl-L-methionine and flavodoxin regenerates methylcobalamin.</text>
</comment>
<evidence type="ECO:0000256" key="5">
    <source>
        <dbReference type="ARBA" id="ARBA00022691"/>
    </source>
</evidence>
<dbReference type="InterPro" id="IPR000489">
    <property type="entry name" value="Pterin-binding_dom"/>
</dbReference>
<evidence type="ECO:0000256" key="4">
    <source>
        <dbReference type="ARBA" id="ARBA00022679"/>
    </source>
</evidence>
<accession>T0JBZ1</accession>
<organism evidence="17 18">
    <name type="scientific">Novosphingobium lindaniclasticum LE124</name>
    <dbReference type="NCBI Taxonomy" id="1096930"/>
    <lineage>
        <taxon>Bacteria</taxon>
        <taxon>Pseudomonadati</taxon>
        <taxon>Pseudomonadota</taxon>
        <taxon>Alphaproteobacteria</taxon>
        <taxon>Sphingomonadales</taxon>
        <taxon>Sphingomonadaceae</taxon>
        <taxon>Novosphingobium</taxon>
    </lineage>
</organism>
<dbReference type="GO" id="GO:0031419">
    <property type="term" value="F:cobalamin binding"/>
    <property type="evidence" value="ECO:0007669"/>
    <property type="project" value="UniProtKB-UniRule"/>
</dbReference>
<evidence type="ECO:0000313" key="17">
    <source>
        <dbReference type="EMBL" id="EQB19379.1"/>
    </source>
</evidence>
<dbReference type="InterPro" id="IPR036724">
    <property type="entry name" value="Cobalamin-bd_sf"/>
</dbReference>
<evidence type="ECO:0000256" key="11">
    <source>
        <dbReference type="PIRSR" id="PIRSR000381-1"/>
    </source>
</evidence>
<dbReference type="UniPathway" id="UPA00051">
    <property type="reaction ID" value="UER00081"/>
</dbReference>
<dbReference type="PATRIC" id="fig|1096930.3.peg.415"/>
<evidence type="ECO:0000256" key="10">
    <source>
        <dbReference type="PIRNR" id="PIRNR000381"/>
    </source>
</evidence>
<dbReference type="SUPFAM" id="SSF47644">
    <property type="entry name" value="Methionine synthase domain"/>
    <property type="match status" value="1"/>
</dbReference>
<comment type="cofactor">
    <cofactor evidence="10">
        <name>Zn(2+)</name>
        <dbReference type="ChEBI" id="CHEBI:29105"/>
    </cofactor>
</comment>
<feature type="binding site" evidence="12">
    <location>
        <position position="356"/>
    </location>
    <ligand>
        <name>methylcob(III)alamin</name>
        <dbReference type="ChEBI" id="CHEBI:28115"/>
    </ligand>
</feature>
<dbReference type="Pfam" id="PF02607">
    <property type="entry name" value="B12-binding_2"/>
    <property type="match status" value="1"/>
</dbReference>
<dbReference type="InterPro" id="IPR006158">
    <property type="entry name" value="Cobalamin-bd"/>
</dbReference>
<feature type="domain" description="B12-binding N-terminal" evidence="16">
    <location>
        <begin position="308"/>
        <end position="406"/>
    </location>
</feature>
<dbReference type="Gene3D" id="3.40.50.280">
    <property type="entry name" value="Cobalamin-binding domain"/>
    <property type="match status" value="1"/>
</dbReference>
<dbReference type="Gene3D" id="1.10.1240.10">
    <property type="entry name" value="Methionine synthase domain"/>
    <property type="match status" value="1"/>
</dbReference>
<dbReference type="PIRSF" id="PIRSF000381">
    <property type="entry name" value="MetH"/>
    <property type="match status" value="1"/>
</dbReference>
<keyword evidence="7" id="KW-0677">Repeat</keyword>
<comment type="pathway">
    <text evidence="10">Amino-acid biosynthesis; L-methionine biosynthesis via de novo pathway; L-methionine from L-homocysteine (MetH route): step 1/1.</text>
</comment>
<keyword evidence="6 10" id="KW-0479">Metal-binding</keyword>
<dbReference type="eggNOG" id="COG1410">
    <property type="taxonomic scope" value="Bacteria"/>
</dbReference>
<dbReference type="NCBIfam" id="TIGR02082">
    <property type="entry name" value="metH"/>
    <property type="match status" value="1"/>
</dbReference>
<keyword evidence="10" id="KW-0028">Amino-acid biosynthesis</keyword>
<dbReference type="InterPro" id="IPR003759">
    <property type="entry name" value="Cbl-bd_cap"/>
</dbReference>
<dbReference type="GO" id="GO:0005829">
    <property type="term" value="C:cytosol"/>
    <property type="evidence" value="ECO:0007669"/>
    <property type="project" value="TreeGrafter"/>
</dbReference>
<keyword evidence="3 10" id="KW-0846">Cobalamin</keyword>
<keyword evidence="5 10" id="KW-0949">S-adenosyl-L-methionine</keyword>
<dbReference type="SUPFAM" id="SSF56507">
    <property type="entry name" value="Methionine synthase activation domain-like"/>
    <property type="match status" value="1"/>
</dbReference>
<dbReference type="GO" id="GO:0050667">
    <property type="term" value="P:homocysteine metabolic process"/>
    <property type="evidence" value="ECO:0007669"/>
    <property type="project" value="TreeGrafter"/>
</dbReference>
<dbReference type="InterPro" id="IPR033706">
    <property type="entry name" value="Met_synthase_B12-bd"/>
</dbReference>
<dbReference type="GO" id="GO:0008270">
    <property type="term" value="F:zinc ion binding"/>
    <property type="evidence" value="ECO:0007669"/>
    <property type="project" value="UniProtKB-UniRule"/>
</dbReference>
<dbReference type="PROSITE" id="PS50974">
    <property type="entry name" value="ADOMET_ACTIVATION"/>
    <property type="match status" value="1"/>
</dbReference>
<evidence type="ECO:0000259" key="15">
    <source>
        <dbReference type="PROSITE" id="PS51332"/>
    </source>
</evidence>
<dbReference type="EMBL" id="ATHL01000018">
    <property type="protein sequence ID" value="EQB19379.1"/>
    <property type="molecule type" value="Genomic_DNA"/>
</dbReference>
<feature type="binding site" evidence="12">
    <location>
        <position position="523"/>
    </location>
    <ligand>
        <name>methylcob(III)alamin</name>
        <dbReference type="ChEBI" id="CHEBI:28115"/>
    </ligand>
</feature>
<feature type="domain" description="AdoMet activation" evidence="14">
    <location>
        <begin position="559"/>
        <end position="900"/>
    </location>
</feature>
<protein>
    <recommendedName>
        <fullName evidence="9 10">Methionine synthase</fullName>
        <ecNumber evidence="9 10">2.1.1.13</ecNumber>
    </recommendedName>
    <alternativeName>
        <fullName evidence="10">5-methyltetrahydrofolate--homocysteine methyltransferase</fullName>
    </alternativeName>
</protein>
<dbReference type="SMART" id="SM01018">
    <property type="entry name" value="B12-binding_2"/>
    <property type="match status" value="1"/>
</dbReference>
<comment type="function">
    <text evidence="10">Catalyzes the transfer of a methyl group from methyl-cobalamin to homocysteine, yielding enzyme-bound cob(I)alamin and methionine. Subsequently, remethylates the cofactor using methyltetrahydrofolate.</text>
</comment>
<dbReference type="Proteomes" id="UP000015527">
    <property type="component" value="Unassembled WGS sequence"/>
</dbReference>
<feature type="binding site" evidence="12">
    <location>
        <begin position="866"/>
        <end position="867"/>
    </location>
    <ligand>
        <name>S-adenosyl-L-methionine</name>
        <dbReference type="ChEBI" id="CHEBI:59789"/>
    </ligand>
</feature>
<dbReference type="FunFam" id="3.40.50.280:FF:000001">
    <property type="entry name" value="Methionine synthase"/>
    <property type="match status" value="1"/>
</dbReference>
<dbReference type="PANTHER" id="PTHR45833:SF1">
    <property type="entry name" value="METHIONINE SYNTHASE"/>
    <property type="match status" value="1"/>
</dbReference>
<comment type="similarity">
    <text evidence="1">Belongs to the vitamin-B12 dependent methionine synthase family.</text>
</comment>
<keyword evidence="10" id="KW-0862">Zinc</keyword>
<feature type="binding site" evidence="12">
    <location>
        <begin position="419"/>
        <end position="423"/>
    </location>
    <ligand>
        <name>methylcob(III)alamin</name>
        <dbReference type="ChEBI" id="CHEBI:28115"/>
    </ligand>
</feature>
<evidence type="ECO:0000259" key="16">
    <source>
        <dbReference type="PROSITE" id="PS51337"/>
    </source>
</evidence>
<keyword evidence="18" id="KW-1185">Reference proteome</keyword>
<evidence type="ECO:0000313" key="18">
    <source>
        <dbReference type="Proteomes" id="UP000015527"/>
    </source>
</evidence>
<feature type="domain" description="B12-binding" evidence="15">
    <location>
        <begin position="409"/>
        <end position="544"/>
    </location>
</feature>
<reference evidence="17 18" key="1">
    <citation type="journal article" date="2013" name="Genome Announc.">
        <title>Genome Sequence of Novosphingobium lindaniclasticum LE124T, Isolated from a Hexachlorocyclohexane Dumpsite.</title>
        <authorList>
            <person name="Saxena A."/>
            <person name="Nayyar N."/>
            <person name="Sangwan N."/>
            <person name="Kumari R."/>
            <person name="Khurana J.P."/>
            <person name="Lal R."/>
        </authorList>
    </citation>
    <scope>NUCLEOTIDE SEQUENCE [LARGE SCALE GENOMIC DNA]</scope>
    <source>
        <strain evidence="17 18">LE124</strain>
    </source>
</reference>
<evidence type="ECO:0000256" key="7">
    <source>
        <dbReference type="ARBA" id="ARBA00022737"/>
    </source>
</evidence>
<feature type="binding site" evidence="12">
    <location>
        <position position="811"/>
    </location>
    <ligand>
        <name>S-adenosyl-L-methionine</name>
        <dbReference type="ChEBI" id="CHEBI:59789"/>
    </ligand>
</feature>
<dbReference type="Gene3D" id="3.20.20.20">
    <property type="entry name" value="Dihydropteroate synthase-like"/>
    <property type="match status" value="1"/>
</dbReference>
<dbReference type="PANTHER" id="PTHR45833">
    <property type="entry name" value="METHIONINE SYNTHASE"/>
    <property type="match status" value="1"/>
</dbReference>
<name>T0JBZ1_9SPHN</name>
<feature type="binding site" evidence="12">
    <location>
        <position position="608"/>
    </location>
    <ligand>
        <name>S-adenosyl-L-methionine</name>
        <dbReference type="ChEBI" id="CHEBI:59789"/>
    </ligand>
</feature>
<dbReference type="InterPro" id="IPR036594">
    <property type="entry name" value="Meth_synthase_dom"/>
</dbReference>